<dbReference type="Proteomes" id="UP001327225">
    <property type="component" value="Chromosome"/>
</dbReference>
<reference evidence="4" key="1">
    <citation type="submission" date="2023-12" db="EMBL/GenBank/DDBJ databases">
        <title>Novel species in genus Nocardioides.</title>
        <authorList>
            <person name="Zhou H."/>
        </authorList>
    </citation>
    <scope>NUCLEOTIDE SEQUENCE [LARGE SCALE GENOMIC DNA]</scope>
    <source>
        <strain evidence="4">HM61</strain>
    </source>
</reference>
<dbReference type="RefSeq" id="WP_322936835.1">
    <property type="nucleotide sequence ID" value="NZ_CP141059.1"/>
</dbReference>
<name>A0ABZ0ZNU6_9ACTN</name>
<evidence type="ECO:0000256" key="1">
    <source>
        <dbReference type="SAM" id="MobiDB-lite"/>
    </source>
</evidence>
<feature type="region of interest" description="Disordered" evidence="1">
    <location>
        <begin position="37"/>
        <end position="56"/>
    </location>
</feature>
<feature type="compositionally biased region" description="Basic and acidic residues" evidence="1">
    <location>
        <begin position="40"/>
        <end position="49"/>
    </location>
</feature>
<dbReference type="PROSITE" id="PS51257">
    <property type="entry name" value="PROKAR_LIPOPROTEIN"/>
    <property type="match status" value="1"/>
</dbReference>
<proteinExistence type="predicted"/>
<evidence type="ECO:0000313" key="3">
    <source>
        <dbReference type="EMBL" id="WQQ25454.1"/>
    </source>
</evidence>
<dbReference type="InterPro" id="IPR059026">
    <property type="entry name" value="LpqB_N"/>
</dbReference>
<dbReference type="EMBL" id="CP141059">
    <property type="protein sequence ID" value="WQQ25454.1"/>
    <property type="molecule type" value="Genomic_DNA"/>
</dbReference>
<sequence>MNRTRPAVVLTILAVVLLGGCVDLPTNGPVVEVDGAEEQQAERASDFDPRPPQAGASRQEVVNGFLEAMMAWPISTRVAKEYLTDDAAEEWSPGSTVIYTELGTAREDGSTVSIRMGDAALLDESGGWRGVLTRDRSVLRFRLTVENGEFRIIDPMDALVVRTSWFQDRYRQASLFYFDPTAQVLVPEPVFVPVGGTFATTLVTALLAGPPARLRDVVSTFLPSGLSVGLSVVVSDGVAVLDLRGEAPRTSAAEAELMLAQLAATLRQDPSITALRVTLDGEELDLPGAETQYDVGAADEFDPTDTGSEGVLYGLRRGRLVVGGFGELDAVNGPFGRVAHDLASVAVSPGGRRVAAVTGDRRQALVGPLRAPREDGRGIEVLTDGTDLTRPTWDASGRLWLLDRGPGGARLLVSDDRSTVREVEVAGVTGTDARRILVSRDGTRLVALIGDADGDRLVAVRIVLSPLGRVEGAVDPTVIWSVRGSRATDVAWAGPAQVAVLTPTRPGELFELETVAADGATVGVDTLSTIVSGRVVGLAAEPWPETPIYAVARDGLIDISSSGDRVTTDIRARELDYAG</sequence>
<dbReference type="Pfam" id="PF25976">
    <property type="entry name" value="LpqB_N"/>
    <property type="match status" value="1"/>
</dbReference>
<protein>
    <submittedName>
        <fullName evidence="3">LpqB family beta-propeller domain-containing protein</fullName>
    </submittedName>
</protein>
<dbReference type="InterPro" id="IPR018910">
    <property type="entry name" value="LpqB_C"/>
</dbReference>
<dbReference type="Pfam" id="PF10646">
    <property type="entry name" value="Germane"/>
    <property type="match status" value="1"/>
</dbReference>
<dbReference type="SMART" id="SM00909">
    <property type="entry name" value="Germane"/>
    <property type="match status" value="1"/>
</dbReference>
<accession>A0ABZ0ZNU6</accession>
<dbReference type="InterPro" id="IPR019606">
    <property type="entry name" value="GerMN"/>
</dbReference>
<dbReference type="Pfam" id="PF10647">
    <property type="entry name" value="Gmad1"/>
    <property type="match status" value="1"/>
</dbReference>
<keyword evidence="4" id="KW-1185">Reference proteome</keyword>
<evidence type="ECO:0000259" key="2">
    <source>
        <dbReference type="SMART" id="SM00909"/>
    </source>
</evidence>
<gene>
    <name evidence="3" type="ORF">SHK19_15975</name>
</gene>
<evidence type="ECO:0000313" key="4">
    <source>
        <dbReference type="Proteomes" id="UP001327225"/>
    </source>
</evidence>
<feature type="domain" description="GerMN" evidence="2">
    <location>
        <begin position="199"/>
        <end position="288"/>
    </location>
</feature>
<dbReference type="SUPFAM" id="SSF63829">
    <property type="entry name" value="Calcium-dependent phosphotriesterase"/>
    <property type="match status" value="1"/>
</dbReference>
<organism evidence="3 4">
    <name type="scientific">Nocardioides bizhenqiangii</name>
    <dbReference type="NCBI Taxonomy" id="3095076"/>
    <lineage>
        <taxon>Bacteria</taxon>
        <taxon>Bacillati</taxon>
        <taxon>Actinomycetota</taxon>
        <taxon>Actinomycetes</taxon>
        <taxon>Propionibacteriales</taxon>
        <taxon>Nocardioidaceae</taxon>
        <taxon>Nocardioides</taxon>
    </lineage>
</organism>